<accession>A0A195FV35</accession>
<organism evidence="1 2">
    <name type="scientific">Trachymyrmex septentrionalis</name>
    <dbReference type="NCBI Taxonomy" id="34720"/>
    <lineage>
        <taxon>Eukaryota</taxon>
        <taxon>Metazoa</taxon>
        <taxon>Ecdysozoa</taxon>
        <taxon>Arthropoda</taxon>
        <taxon>Hexapoda</taxon>
        <taxon>Insecta</taxon>
        <taxon>Pterygota</taxon>
        <taxon>Neoptera</taxon>
        <taxon>Endopterygota</taxon>
        <taxon>Hymenoptera</taxon>
        <taxon>Apocrita</taxon>
        <taxon>Aculeata</taxon>
        <taxon>Formicoidea</taxon>
        <taxon>Formicidae</taxon>
        <taxon>Myrmicinae</taxon>
        <taxon>Trachymyrmex</taxon>
    </lineage>
</organism>
<dbReference type="EMBL" id="KQ981261">
    <property type="protein sequence ID" value="KYN44152.1"/>
    <property type="molecule type" value="Genomic_DNA"/>
</dbReference>
<dbReference type="Proteomes" id="UP000078541">
    <property type="component" value="Unassembled WGS sequence"/>
</dbReference>
<dbReference type="AlphaFoldDB" id="A0A195FV35"/>
<protein>
    <submittedName>
        <fullName evidence="1">Uncharacterized protein</fullName>
    </submittedName>
</protein>
<evidence type="ECO:0000313" key="2">
    <source>
        <dbReference type="Proteomes" id="UP000078541"/>
    </source>
</evidence>
<reference evidence="1 2" key="1">
    <citation type="submission" date="2016-03" db="EMBL/GenBank/DDBJ databases">
        <title>Trachymyrmex septentrionalis WGS genome.</title>
        <authorList>
            <person name="Nygaard S."/>
            <person name="Hu H."/>
            <person name="Boomsma J."/>
            <person name="Zhang G."/>
        </authorList>
    </citation>
    <scope>NUCLEOTIDE SEQUENCE [LARGE SCALE GENOMIC DNA]</scope>
    <source>
        <strain evidence="1">Tsep2-gDNA-1</strain>
        <tissue evidence="1">Whole body</tissue>
    </source>
</reference>
<sequence>LLHLPLELLHFPFDLRHPHFNPGFPQRNSVSDELYRQRGVLGRFPRTTASIPERTFTIGPHYFDPHEIRHEITGQPPRSCIPVFIPPIHI</sequence>
<feature type="non-terminal residue" evidence="1">
    <location>
        <position position="1"/>
    </location>
</feature>
<evidence type="ECO:0000313" key="1">
    <source>
        <dbReference type="EMBL" id="KYN44152.1"/>
    </source>
</evidence>
<keyword evidence="2" id="KW-1185">Reference proteome</keyword>
<proteinExistence type="predicted"/>
<name>A0A195FV35_9HYME</name>
<gene>
    <name evidence="1" type="ORF">ALC56_01468</name>
</gene>